<evidence type="ECO:0000256" key="9">
    <source>
        <dbReference type="HAMAP-Rule" id="MF_01471"/>
    </source>
</evidence>
<keyword evidence="4 9" id="KW-0479">Metal-binding</keyword>
<dbReference type="EC" id="3.1.-.-" evidence="9"/>
<organism evidence="10 11">
    <name type="scientific">Weizmannia acidilactici</name>
    <dbReference type="NCBI Taxonomy" id="2607726"/>
    <lineage>
        <taxon>Bacteria</taxon>
        <taxon>Bacillati</taxon>
        <taxon>Bacillota</taxon>
        <taxon>Bacilli</taxon>
        <taxon>Bacillales</taxon>
        <taxon>Bacillaceae</taxon>
        <taxon>Heyndrickxia</taxon>
    </lineage>
</organism>
<dbReference type="InterPro" id="IPR021127">
    <property type="entry name" value="CRISPR_associated_Cas2"/>
</dbReference>
<dbReference type="InterPro" id="IPR019199">
    <property type="entry name" value="Virulence_VapD/CRISPR_Cas2"/>
</dbReference>
<dbReference type="HAMAP" id="MF_01471">
    <property type="entry name" value="Cas2"/>
    <property type="match status" value="1"/>
</dbReference>
<dbReference type="GO" id="GO:0043571">
    <property type="term" value="P:maintenance of CRISPR repeat elements"/>
    <property type="evidence" value="ECO:0007669"/>
    <property type="project" value="UniProtKB-UniRule"/>
</dbReference>
<dbReference type="Proteomes" id="UP000391919">
    <property type="component" value="Unassembled WGS sequence"/>
</dbReference>
<dbReference type="CDD" id="cd09725">
    <property type="entry name" value="Cas2_I_II_III"/>
    <property type="match status" value="1"/>
</dbReference>
<dbReference type="GO" id="GO:0004521">
    <property type="term" value="F:RNA endonuclease activity"/>
    <property type="evidence" value="ECO:0007669"/>
    <property type="project" value="InterPro"/>
</dbReference>
<dbReference type="GO" id="GO:0051607">
    <property type="term" value="P:defense response to virus"/>
    <property type="evidence" value="ECO:0007669"/>
    <property type="project" value="UniProtKB-UniRule"/>
</dbReference>
<comment type="subunit">
    <text evidence="9">Homodimer, forms a heterotetramer with a Cas1 homodimer.</text>
</comment>
<comment type="cofactor">
    <cofactor evidence="1 9">
        <name>Mg(2+)</name>
        <dbReference type="ChEBI" id="CHEBI:18420"/>
    </cofactor>
</comment>
<evidence type="ECO:0000256" key="5">
    <source>
        <dbReference type="ARBA" id="ARBA00022759"/>
    </source>
</evidence>
<dbReference type="PANTHER" id="PTHR34405">
    <property type="entry name" value="CRISPR-ASSOCIATED ENDORIBONUCLEASE CAS2"/>
    <property type="match status" value="1"/>
</dbReference>
<dbReference type="GO" id="GO:0016787">
    <property type="term" value="F:hydrolase activity"/>
    <property type="evidence" value="ECO:0007669"/>
    <property type="project" value="UniProtKB-KW"/>
</dbReference>
<gene>
    <name evidence="9 10" type="primary">cas2</name>
    <name evidence="10" type="ORF">BpJC7_22100</name>
</gene>
<evidence type="ECO:0000256" key="4">
    <source>
        <dbReference type="ARBA" id="ARBA00022723"/>
    </source>
</evidence>
<evidence type="ECO:0000313" key="11">
    <source>
        <dbReference type="Proteomes" id="UP000391919"/>
    </source>
</evidence>
<evidence type="ECO:0000256" key="7">
    <source>
        <dbReference type="ARBA" id="ARBA00022842"/>
    </source>
</evidence>
<evidence type="ECO:0000256" key="3">
    <source>
        <dbReference type="ARBA" id="ARBA00022722"/>
    </source>
</evidence>
<keyword evidence="7 9" id="KW-0460">Magnesium</keyword>
<reference evidence="10 11" key="1">
    <citation type="submission" date="2019-09" db="EMBL/GenBank/DDBJ databases">
        <title>Draft genome sequence of Bacillus sp. JC-7.</title>
        <authorList>
            <person name="Tanaka N."/>
            <person name="Shiwa Y."/>
            <person name="Fujita N."/>
            <person name="Tanasupawat S."/>
        </authorList>
    </citation>
    <scope>NUCLEOTIDE SEQUENCE [LARGE SCALE GENOMIC DNA]</scope>
    <source>
        <strain evidence="10 11">JC-7</strain>
    </source>
</reference>
<accession>A0A5J4JKM6</accession>
<evidence type="ECO:0000256" key="8">
    <source>
        <dbReference type="ARBA" id="ARBA00023118"/>
    </source>
</evidence>
<proteinExistence type="inferred from homology"/>
<dbReference type="GO" id="GO:0046872">
    <property type="term" value="F:metal ion binding"/>
    <property type="evidence" value="ECO:0007669"/>
    <property type="project" value="UniProtKB-UniRule"/>
</dbReference>
<keyword evidence="8 9" id="KW-0051">Antiviral defense</keyword>
<dbReference type="Pfam" id="PF09827">
    <property type="entry name" value="CRISPR_Cas2"/>
    <property type="match status" value="1"/>
</dbReference>
<comment type="caution">
    <text evidence="10">The sequence shown here is derived from an EMBL/GenBank/DDBJ whole genome shotgun (WGS) entry which is preliminary data.</text>
</comment>
<sequence length="130" mass="14187">MGIGTPCASAIVGTLFKRGFGRVSAFSVEVGEIVLLVVITYDVSTLTGAGQKRLRKVAKICQNYGQRVQNSVFECFVDATQFASLKIELANIIDPKEDSLRFYQLGNNYKNKVSHVGAKPSLDLEGPLIF</sequence>
<keyword evidence="6 9" id="KW-0378">Hydrolase</keyword>
<protein>
    <recommendedName>
        <fullName evidence="9">CRISPR-associated endoribonuclease Cas2</fullName>
        <ecNumber evidence="9">3.1.-.-</ecNumber>
    </recommendedName>
</protein>
<comment type="function">
    <text evidence="9">CRISPR (clustered regularly interspaced short palindromic repeat), is an adaptive immune system that provides protection against mobile genetic elements (viruses, transposable elements and conjugative plasmids). CRISPR clusters contain sequences complementary to antecedent mobile elements and target invading nucleic acids. CRISPR clusters are transcribed and processed into CRISPR RNA (crRNA). Functions as a ssRNA-specific endoribonuclease. Involved in the integration of spacer DNA into the CRISPR cassette.</text>
</comment>
<comment type="similarity">
    <text evidence="2 9">Belongs to the CRISPR-associated endoribonuclease Cas2 protein family.</text>
</comment>
<keyword evidence="11" id="KW-1185">Reference proteome</keyword>
<name>A0A5J4JKM6_9BACI</name>
<dbReference type="NCBIfam" id="TIGR01573">
    <property type="entry name" value="cas2"/>
    <property type="match status" value="1"/>
</dbReference>
<evidence type="ECO:0000313" key="10">
    <source>
        <dbReference type="EMBL" id="GER70907.1"/>
    </source>
</evidence>
<dbReference type="SUPFAM" id="SSF143430">
    <property type="entry name" value="TTP0101/SSO1404-like"/>
    <property type="match status" value="1"/>
</dbReference>
<dbReference type="PANTHER" id="PTHR34405:SF3">
    <property type="entry name" value="CRISPR-ASSOCIATED ENDORIBONUCLEASE CAS2 3"/>
    <property type="match status" value="1"/>
</dbReference>
<dbReference type="AlphaFoldDB" id="A0A5J4JKM6"/>
<dbReference type="EMBL" id="BKZQ01000030">
    <property type="protein sequence ID" value="GER70907.1"/>
    <property type="molecule type" value="Genomic_DNA"/>
</dbReference>
<evidence type="ECO:0000256" key="6">
    <source>
        <dbReference type="ARBA" id="ARBA00022801"/>
    </source>
</evidence>
<evidence type="ECO:0000256" key="2">
    <source>
        <dbReference type="ARBA" id="ARBA00009959"/>
    </source>
</evidence>
<keyword evidence="5 9" id="KW-0255">Endonuclease</keyword>
<feature type="binding site" evidence="9">
    <location>
        <position position="42"/>
    </location>
    <ligand>
        <name>Mg(2+)</name>
        <dbReference type="ChEBI" id="CHEBI:18420"/>
        <note>catalytic</note>
    </ligand>
</feature>
<keyword evidence="3 9" id="KW-0540">Nuclease</keyword>
<evidence type="ECO:0000256" key="1">
    <source>
        <dbReference type="ARBA" id="ARBA00001946"/>
    </source>
</evidence>
<dbReference type="Gene3D" id="3.30.70.240">
    <property type="match status" value="1"/>
</dbReference>